<dbReference type="GO" id="GO:0051301">
    <property type="term" value="P:cell division"/>
    <property type="evidence" value="ECO:0007669"/>
    <property type="project" value="UniProtKB-KW"/>
</dbReference>
<reference evidence="9 10" key="1">
    <citation type="journal article" date="2020" name="J. Phycol.">
        <title>Comparative genome analysis reveals Cyanidiococcus gen. nov., a new extremophilic red algal genus sister to Cyanidioschyzon (Cyanidioschyzonaceae, Rhodophyta).</title>
        <authorList>
            <person name="Liu S.-L."/>
            <person name="Chiang Y.-R."/>
            <person name="Yoon H.S."/>
            <person name="Fu H.-Y."/>
        </authorList>
    </citation>
    <scope>NUCLEOTIDE SEQUENCE [LARGE SCALE GENOMIC DNA]</scope>
    <source>
        <strain evidence="9 10">THAL066</strain>
    </source>
</reference>
<dbReference type="Pfam" id="PF04049">
    <property type="entry name" value="ANAPC8"/>
    <property type="match status" value="1"/>
</dbReference>
<dbReference type="GO" id="GO:0031145">
    <property type="term" value="P:anaphase-promoting complex-dependent catabolic process"/>
    <property type="evidence" value="ECO:0007669"/>
    <property type="project" value="TreeGrafter"/>
</dbReference>
<comment type="caution">
    <text evidence="9">The sequence shown here is derived from an EMBL/GenBank/DDBJ whole genome shotgun (WGS) entry which is preliminary data.</text>
</comment>
<sequence>MGSFVDIALNIFRRISAEQKRKELRWALQECLERGLSLSARCLAELLTSLDRKLGTGAGHVEEPFSCVFREDLSLYLYAKTLFDCREYQRAAAVLQSCTEVRCRFLRWYALFLHGEKRKEEEFLQSGAGNFSGERGSQNAQATVILREIDNASRADATLFEDAYISWIRGIALKACGSEREAMEAFIGALERKRYLWAAWVELHELGQDFSAVASALQPVLERGDSWMFAFFLTMQAGTSVGNSIIISVLEELSAEFTDSVTLMQQLAQAYFSAHDFETAAEHCRRVRELDPCCLDGVDLFSNILFVQEDRVELSALARDCVRIDKYRAETCCVVGNYFALRQNHEKAVQYFRRALALNRSYVAAWTLMGHEFLEMRNTSAAVEAV</sequence>
<dbReference type="InterPro" id="IPR019734">
    <property type="entry name" value="TPR_rpt"/>
</dbReference>
<dbReference type="InterPro" id="IPR007192">
    <property type="entry name" value="APC8"/>
</dbReference>
<feature type="domain" description="Cdc23" evidence="8">
    <location>
        <begin position="21"/>
        <end position="268"/>
    </location>
</feature>
<dbReference type="SMART" id="SM00028">
    <property type="entry name" value="TPR"/>
    <property type="match status" value="2"/>
</dbReference>
<proteinExistence type="predicted"/>
<dbReference type="Gene3D" id="1.25.40.10">
    <property type="entry name" value="Tetratricopeptide repeat domain"/>
    <property type="match status" value="2"/>
</dbReference>
<keyword evidence="5 7" id="KW-0802">TPR repeat</keyword>
<dbReference type="Pfam" id="PF13181">
    <property type="entry name" value="TPR_8"/>
    <property type="match status" value="1"/>
</dbReference>
<evidence type="ECO:0000259" key="8">
    <source>
        <dbReference type="Pfam" id="PF04049"/>
    </source>
</evidence>
<keyword evidence="2" id="KW-0677">Repeat</keyword>
<evidence type="ECO:0000256" key="6">
    <source>
        <dbReference type="ARBA" id="ARBA00023306"/>
    </source>
</evidence>
<dbReference type="InterPro" id="IPR011990">
    <property type="entry name" value="TPR-like_helical_dom_sf"/>
</dbReference>
<evidence type="ECO:0000256" key="5">
    <source>
        <dbReference type="ARBA" id="ARBA00022803"/>
    </source>
</evidence>
<keyword evidence="3" id="KW-0498">Mitosis</keyword>
<dbReference type="SUPFAM" id="SSF48452">
    <property type="entry name" value="TPR-like"/>
    <property type="match status" value="1"/>
</dbReference>
<feature type="repeat" description="TPR" evidence="7">
    <location>
        <begin position="329"/>
        <end position="362"/>
    </location>
</feature>
<dbReference type="OrthoDB" id="10262026at2759"/>
<protein>
    <submittedName>
        <fullName evidence="9">Anaphase-promoting complex subunit 23</fullName>
    </submittedName>
</protein>
<dbReference type="AlphaFoldDB" id="A0A7J7IK97"/>
<evidence type="ECO:0000256" key="4">
    <source>
        <dbReference type="ARBA" id="ARBA00022786"/>
    </source>
</evidence>
<dbReference type="EMBL" id="VWRR01000006">
    <property type="protein sequence ID" value="KAF6003513.1"/>
    <property type="molecule type" value="Genomic_DNA"/>
</dbReference>
<dbReference type="Proteomes" id="UP000530660">
    <property type="component" value="Unassembled WGS sequence"/>
</dbReference>
<keyword evidence="1" id="KW-0132">Cell division</keyword>
<dbReference type="GO" id="GO:0045842">
    <property type="term" value="P:positive regulation of mitotic metaphase/anaphase transition"/>
    <property type="evidence" value="ECO:0007669"/>
    <property type="project" value="TreeGrafter"/>
</dbReference>
<dbReference type="GO" id="GO:0005680">
    <property type="term" value="C:anaphase-promoting complex"/>
    <property type="evidence" value="ECO:0007669"/>
    <property type="project" value="InterPro"/>
</dbReference>
<evidence type="ECO:0000256" key="7">
    <source>
        <dbReference type="PROSITE-ProRule" id="PRU00339"/>
    </source>
</evidence>
<dbReference type="PROSITE" id="PS50005">
    <property type="entry name" value="TPR"/>
    <property type="match status" value="1"/>
</dbReference>
<keyword evidence="4" id="KW-0833">Ubl conjugation pathway</keyword>
<dbReference type="GO" id="GO:0016567">
    <property type="term" value="P:protein ubiquitination"/>
    <property type="evidence" value="ECO:0007669"/>
    <property type="project" value="TreeGrafter"/>
</dbReference>
<dbReference type="PANTHER" id="PTHR12558">
    <property type="entry name" value="CELL DIVISION CYCLE 16,23,27"/>
    <property type="match status" value="1"/>
</dbReference>
<evidence type="ECO:0000256" key="2">
    <source>
        <dbReference type="ARBA" id="ARBA00022737"/>
    </source>
</evidence>
<evidence type="ECO:0000256" key="1">
    <source>
        <dbReference type="ARBA" id="ARBA00022618"/>
    </source>
</evidence>
<name>A0A7J7IK97_9RHOD</name>
<dbReference type="PANTHER" id="PTHR12558:SF10">
    <property type="entry name" value="CELL DIVISION CYCLE PROTEIN 23 HOMOLOG"/>
    <property type="match status" value="1"/>
</dbReference>
<organism evidence="9 10">
    <name type="scientific">Cyanidiococcus yangmingshanensis</name>
    <dbReference type="NCBI Taxonomy" id="2690220"/>
    <lineage>
        <taxon>Eukaryota</taxon>
        <taxon>Rhodophyta</taxon>
        <taxon>Bangiophyceae</taxon>
        <taxon>Cyanidiales</taxon>
        <taxon>Cyanidiaceae</taxon>
        <taxon>Cyanidiococcus</taxon>
    </lineage>
</organism>
<keyword evidence="10" id="KW-1185">Reference proteome</keyword>
<evidence type="ECO:0000313" key="9">
    <source>
        <dbReference type="EMBL" id="KAF6003513.1"/>
    </source>
</evidence>
<keyword evidence="6" id="KW-0131">Cell cycle</keyword>
<evidence type="ECO:0000313" key="10">
    <source>
        <dbReference type="Proteomes" id="UP000530660"/>
    </source>
</evidence>
<evidence type="ECO:0000256" key="3">
    <source>
        <dbReference type="ARBA" id="ARBA00022776"/>
    </source>
</evidence>
<accession>A0A7J7IK97</accession>
<gene>
    <name evidence="9" type="primary">CDC23_1</name>
    <name evidence="9" type="ORF">F1559_001635</name>
</gene>